<dbReference type="InterPro" id="IPR010610">
    <property type="entry name" value="EryCIII-like_C"/>
</dbReference>
<reference evidence="2 3" key="1">
    <citation type="submission" date="2018-11" db="EMBL/GenBank/DDBJ databases">
        <title>Draft genome of Simplicispira Flexivirga sp. BO-16.</title>
        <authorList>
            <person name="Im W.T."/>
        </authorList>
    </citation>
    <scope>NUCLEOTIDE SEQUENCE [LARGE SCALE GENOMIC DNA]</scope>
    <source>
        <strain evidence="2 3">BO-16</strain>
    </source>
</reference>
<dbReference type="SUPFAM" id="SSF53756">
    <property type="entry name" value="UDP-Glycosyltransferase/glycogen phosphorylase"/>
    <property type="match status" value="1"/>
</dbReference>
<accession>A0A3M9MGV3</accession>
<sequence>MPQTSSSKRCFNPLEKQCSTRLPGWVRPVTFRASRRLSTPCRTRSRRSPCVSSIFRVRRHRSRCTTQGFCGHGPLRISGPRPGGADLDSGKPVVVVTQGTVATEDLTELVVPALEGLAGQDVIVIAALGRDPSSLRIEPPANARIANYLPFDLLLPRADLLVTNGVFGATQQALACGVPVIIAGATEDKQIVAAHLTYHEAGIDLHTQRPTKERVTGAVLEVLDSERYRKTA</sequence>
<gene>
    <name evidence="2" type="ORF">EFY87_03230</name>
</gene>
<dbReference type="PANTHER" id="PTHR21015">
    <property type="entry name" value="UDP-N-ACETYLGLUCOSAMINE--N-ACETYLMURAMYL-(PENTAPEPTIDE) PYROPHOSPHORYL-UNDECAPRENOL N-ACETYLGLUCOSAMINE TRANSFERASE 1"/>
    <property type="match status" value="1"/>
</dbReference>
<organism evidence="2 3">
    <name type="scientific">Flexivirga caeni</name>
    <dbReference type="NCBI Taxonomy" id="2294115"/>
    <lineage>
        <taxon>Bacteria</taxon>
        <taxon>Bacillati</taxon>
        <taxon>Actinomycetota</taxon>
        <taxon>Actinomycetes</taxon>
        <taxon>Micrococcales</taxon>
        <taxon>Dermacoccaceae</taxon>
        <taxon>Flexivirga</taxon>
    </lineage>
</organism>
<proteinExistence type="predicted"/>
<feature type="domain" description="Erythromycin biosynthesis protein CIII-like C-terminal" evidence="1">
    <location>
        <begin position="117"/>
        <end position="232"/>
    </location>
</feature>
<dbReference type="AlphaFoldDB" id="A0A3M9MGV3"/>
<dbReference type="Pfam" id="PF06722">
    <property type="entry name" value="EryCIII-like_C"/>
    <property type="match status" value="1"/>
</dbReference>
<comment type="caution">
    <text evidence="2">The sequence shown here is derived from an EMBL/GenBank/DDBJ whole genome shotgun (WGS) entry which is preliminary data.</text>
</comment>
<keyword evidence="3" id="KW-1185">Reference proteome</keyword>
<protein>
    <recommendedName>
        <fullName evidence="1">Erythromycin biosynthesis protein CIII-like C-terminal domain-containing protein</fullName>
    </recommendedName>
</protein>
<evidence type="ECO:0000259" key="1">
    <source>
        <dbReference type="Pfam" id="PF06722"/>
    </source>
</evidence>
<dbReference type="PANTHER" id="PTHR21015:SF22">
    <property type="entry name" value="GLYCOSYLTRANSFERASE"/>
    <property type="match status" value="1"/>
</dbReference>
<name>A0A3M9MGV3_9MICO</name>
<evidence type="ECO:0000313" key="3">
    <source>
        <dbReference type="Proteomes" id="UP000271678"/>
    </source>
</evidence>
<dbReference type="Proteomes" id="UP000271678">
    <property type="component" value="Unassembled WGS sequence"/>
</dbReference>
<evidence type="ECO:0000313" key="2">
    <source>
        <dbReference type="EMBL" id="RNI24724.1"/>
    </source>
</evidence>
<dbReference type="Gene3D" id="3.40.50.2000">
    <property type="entry name" value="Glycogen Phosphorylase B"/>
    <property type="match status" value="1"/>
</dbReference>
<dbReference type="EMBL" id="RJJQ01000002">
    <property type="protein sequence ID" value="RNI24724.1"/>
    <property type="molecule type" value="Genomic_DNA"/>
</dbReference>
<dbReference type="GO" id="GO:0016757">
    <property type="term" value="F:glycosyltransferase activity"/>
    <property type="evidence" value="ECO:0007669"/>
    <property type="project" value="UniProtKB-ARBA"/>
</dbReference>